<dbReference type="AlphaFoldDB" id="A0A8K0WZD9"/>
<dbReference type="InterPro" id="IPR051283">
    <property type="entry name" value="Sec_Metabolite_Acyltrans"/>
</dbReference>
<keyword evidence="1 2" id="KW-0808">Transferase</keyword>
<comment type="caution">
    <text evidence="2">The sequence shown here is derived from an EMBL/GenBank/DDBJ whole genome shotgun (WGS) entry which is preliminary data.</text>
</comment>
<keyword evidence="3" id="KW-1185">Reference proteome</keyword>
<evidence type="ECO:0000256" key="1">
    <source>
        <dbReference type="ARBA" id="ARBA00022679"/>
    </source>
</evidence>
<dbReference type="Gene3D" id="3.30.559.10">
    <property type="entry name" value="Chloramphenicol acetyltransferase-like domain"/>
    <property type="match status" value="2"/>
</dbReference>
<sequence>MPQSEEFHLRPSGWQHDPDEEWRKLSTLDYLCAMTYTNFALLFECTHEERSNVIAVLKEGLERALSQARHLVGTIEKRQDGDHAFVKKKDSTVKFEVQYLDSPSLDAIKEKHFLSSALGDIDALSNLPMTYGEKPEAHPDNSPPVSSFKATFIPGGLIFNMHAHHYANDISGWGSFTKLLAESCDAIVNEKTLPVLHPMCVNHSRFTIPLGPLESQITAPPQEQRNSSHRPTQALLFHLRKSKAAALKEAASPQDGTWISTYDALCAFTWRVFSRIRQSIFNRDLDDNLIWAEAVNMRRRLPPPHVHPRTQGNLCYPALSTTAGIPQPTVHNVISEWPLWRLARYIRAMTESVTEDSLMATLTAIAPIANKCDLSVKVDSFPPMTMFVTDWREADVCTSSFGFGTPLAYRLLFDRFVEGLVIVYPAREGPAGDDEGVEVQVSFEEELVGMLVGDKEWNAYFEFRGLDPQDEV</sequence>
<accession>A0A8K0WZD9</accession>
<dbReference type="PANTHER" id="PTHR31896">
    <property type="entry name" value="FAMILY REGULATORY PROTEIN, PUTATIVE (AFU_ORTHOLOGUE AFUA_3G14730)-RELATED"/>
    <property type="match status" value="1"/>
</dbReference>
<gene>
    <name evidence="2" type="ORF">B0T11DRAFT_300525</name>
</gene>
<evidence type="ECO:0000313" key="2">
    <source>
        <dbReference type="EMBL" id="KAH7353374.1"/>
    </source>
</evidence>
<dbReference type="OrthoDB" id="671439at2759"/>
<proteinExistence type="predicted"/>
<dbReference type="PANTHER" id="PTHR31896:SF13">
    <property type="entry name" value="TRICHOTHECENE 3-O-ACETYLTRANSFERASE"/>
    <property type="match status" value="1"/>
</dbReference>
<dbReference type="GO" id="GO:0016740">
    <property type="term" value="F:transferase activity"/>
    <property type="evidence" value="ECO:0007669"/>
    <property type="project" value="UniProtKB-KW"/>
</dbReference>
<dbReference type="Pfam" id="PF02458">
    <property type="entry name" value="Transferase"/>
    <property type="match status" value="1"/>
</dbReference>
<dbReference type="Proteomes" id="UP000813385">
    <property type="component" value="Unassembled WGS sequence"/>
</dbReference>
<evidence type="ECO:0000313" key="3">
    <source>
        <dbReference type="Proteomes" id="UP000813385"/>
    </source>
</evidence>
<organism evidence="2 3">
    <name type="scientific">Plectosphaerella cucumerina</name>
    <dbReference type="NCBI Taxonomy" id="40658"/>
    <lineage>
        <taxon>Eukaryota</taxon>
        <taxon>Fungi</taxon>
        <taxon>Dikarya</taxon>
        <taxon>Ascomycota</taxon>
        <taxon>Pezizomycotina</taxon>
        <taxon>Sordariomycetes</taxon>
        <taxon>Hypocreomycetidae</taxon>
        <taxon>Glomerellales</taxon>
        <taxon>Plectosphaerellaceae</taxon>
        <taxon>Plectosphaerella</taxon>
    </lineage>
</organism>
<dbReference type="InterPro" id="IPR023213">
    <property type="entry name" value="CAT-like_dom_sf"/>
</dbReference>
<dbReference type="EMBL" id="JAGPXD010000005">
    <property type="protein sequence ID" value="KAH7353374.1"/>
    <property type="molecule type" value="Genomic_DNA"/>
</dbReference>
<reference evidence="2" key="1">
    <citation type="journal article" date="2021" name="Nat. Commun.">
        <title>Genetic determinants of endophytism in the Arabidopsis root mycobiome.</title>
        <authorList>
            <person name="Mesny F."/>
            <person name="Miyauchi S."/>
            <person name="Thiergart T."/>
            <person name="Pickel B."/>
            <person name="Atanasova L."/>
            <person name="Karlsson M."/>
            <person name="Huettel B."/>
            <person name="Barry K.W."/>
            <person name="Haridas S."/>
            <person name="Chen C."/>
            <person name="Bauer D."/>
            <person name="Andreopoulos W."/>
            <person name="Pangilinan J."/>
            <person name="LaButti K."/>
            <person name="Riley R."/>
            <person name="Lipzen A."/>
            <person name="Clum A."/>
            <person name="Drula E."/>
            <person name="Henrissat B."/>
            <person name="Kohler A."/>
            <person name="Grigoriev I.V."/>
            <person name="Martin F.M."/>
            <person name="Hacquard S."/>
        </authorList>
    </citation>
    <scope>NUCLEOTIDE SEQUENCE</scope>
    <source>
        <strain evidence="2">MPI-CAGE-AT-0016</strain>
    </source>
</reference>
<name>A0A8K0WZD9_9PEZI</name>
<protein>
    <submittedName>
        <fullName evidence="2">Transferase</fullName>
    </submittedName>
</protein>